<dbReference type="EMBL" id="CP063849">
    <property type="protein sequence ID" value="QOY91806.1"/>
    <property type="molecule type" value="Genomic_DNA"/>
</dbReference>
<dbReference type="AlphaFoldDB" id="A0A7S7SPP4"/>
<keyword evidence="2" id="KW-0808">Transferase</keyword>
<dbReference type="GO" id="GO:0032259">
    <property type="term" value="P:methylation"/>
    <property type="evidence" value="ECO:0007669"/>
    <property type="project" value="UniProtKB-KW"/>
</dbReference>
<dbReference type="InterPro" id="IPR013216">
    <property type="entry name" value="Methyltransf_11"/>
</dbReference>
<dbReference type="KEGG" id="pfer:IRI77_18255"/>
<accession>A0A7S7SPP4</accession>
<dbReference type="SUPFAM" id="SSF53335">
    <property type="entry name" value="S-adenosyl-L-methionine-dependent methyltransferases"/>
    <property type="match status" value="1"/>
</dbReference>
<name>A0A7S7SPP4_PALFE</name>
<sequence length="277" mass="30627">MHTTATQPQNTPEFEALKARLKTTWMTGNYDVFSRFMQKGAEDFFSRLRVAPGSRLLDVGCGSGQLALIAARAGAQVTGCDIATNWLEQASLRAMAEDLDAVFEEGDAEALPYRDGQFDVVVSLIGAMFAPRPERVAAELTRVCWPGGLIAMANWTPGGFIGQMFKTIARHIAPSGMPSPVLWGDEAIVHERLRDGISDVQCARRMYRFEYPFPPAQVVEFFRENYGPMTRAFASLDVEGQRILRNELVQLWSAHNNTKSGGTSVDAEYLEVIATRA</sequence>
<dbReference type="PANTHER" id="PTHR43591">
    <property type="entry name" value="METHYLTRANSFERASE"/>
    <property type="match status" value="1"/>
</dbReference>
<evidence type="ECO:0000313" key="2">
    <source>
        <dbReference type="EMBL" id="QOY91806.1"/>
    </source>
</evidence>
<keyword evidence="2" id="KW-0489">Methyltransferase</keyword>
<dbReference type="Gene3D" id="3.40.50.150">
    <property type="entry name" value="Vaccinia Virus protein VP39"/>
    <property type="match status" value="1"/>
</dbReference>
<dbReference type="PANTHER" id="PTHR43591:SF24">
    <property type="entry name" value="2-METHOXY-6-POLYPRENYL-1,4-BENZOQUINOL METHYLASE, MITOCHONDRIAL"/>
    <property type="match status" value="1"/>
</dbReference>
<protein>
    <submittedName>
        <fullName evidence="2">Class I SAM-dependent methyltransferase</fullName>
    </submittedName>
</protein>
<dbReference type="CDD" id="cd02440">
    <property type="entry name" value="AdoMet_MTases"/>
    <property type="match status" value="1"/>
</dbReference>
<organism evidence="2 3">
    <name type="scientific">Paludibaculum fermentans</name>
    <dbReference type="NCBI Taxonomy" id="1473598"/>
    <lineage>
        <taxon>Bacteria</taxon>
        <taxon>Pseudomonadati</taxon>
        <taxon>Acidobacteriota</taxon>
        <taxon>Terriglobia</taxon>
        <taxon>Bryobacterales</taxon>
        <taxon>Bryobacteraceae</taxon>
        <taxon>Paludibaculum</taxon>
    </lineage>
</organism>
<dbReference type="InterPro" id="IPR029063">
    <property type="entry name" value="SAM-dependent_MTases_sf"/>
</dbReference>
<evidence type="ECO:0000259" key="1">
    <source>
        <dbReference type="Pfam" id="PF08241"/>
    </source>
</evidence>
<dbReference type="Pfam" id="PF08241">
    <property type="entry name" value="Methyltransf_11"/>
    <property type="match status" value="1"/>
</dbReference>
<dbReference type="Proteomes" id="UP000593892">
    <property type="component" value="Chromosome"/>
</dbReference>
<keyword evidence="3" id="KW-1185">Reference proteome</keyword>
<gene>
    <name evidence="2" type="ORF">IRI77_18255</name>
</gene>
<proteinExistence type="predicted"/>
<evidence type="ECO:0000313" key="3">
    <source>
        <dbReference type="Proteomes" id="UP000593892"/>
    </source>
</evidence>
<feature type="domain" description="Methyltransferase type 11" evidence="1">
    <location>
        <begin position="57"/>
        <end position="151"/>
    </location>
</feature>
<reference evidence="2 3" key="1">
    <citation type="submission" date="2020-10" db="EMBL/GenBank/DDBJ databases">
        <title>Complete genome sequence of Paludibaculum fermentans P105T, a facultatively anaerobic acidobacterium capable of dissimilatory Fe(III) reduction.</title>
        <authorList>
            <person name="Dedysh S.N."/>
            <person name="Beletsky A.V."/>
            <person name="Kulichevskaya I.S."/>
            <person name="Mardanov A.V."/>
            <person name="Ravin N.V."/>
        </authorList>
    </citation>
    <scope>NUCLEOTIDE SEQUENCE [LARGE SCALE GENOMIC DNA]</scope>
    <source>
        <strain evidence="2 3">P105</strain>
    </source>
</reference>
<dbReference type="GO" id="GO:0008757">
    <property type="term" value="F:S-adenosylmethionine-dependent methyltransferase activity"/>
    <property type="evidence" value="ECO:0007669"/>
    <property type="project" value="InterPro"/>
</dbReference>